<dbReference type="AlphaFoldDB" id="W7T6S3"/>
<name>W7T6S3_9STRA</name>
<organism evidence="1 2">
    <name type="scientific">Nannochloropsis gaditana</name>
    <dbReference type="NCBI Taxonomy" id="72520"/>
    <lineage>
        <taxon>Eukaryota</taxon>
        <taxon>Sar</taxon>
        <taxon>Stramenopiles</taxon>
        <taxon>Ochrophyta</taxon>
        <taxon>Eustigmatophyceae</taxon>
        <taxon>Eustigmatales</taxon>
        <taxon>Monodopsidaceae</taxon>
        <taxon>Nannochloropsis</taxon>
    </lineage>
</organism>
<dbReference type="EMBL" id="AZIL01002262">
    <property type="protein sequence ID" value="EWM22187.1"/>
    <property type="molecule type" value="Genomic_DNA"/>
</dbReference>
<evidence type="ECO:0000313" key="2">
    <source>
        <dbReference type="Proteomes" id="UP000019335"/>
    </source>
</evidence>
<gene>
    <name evidence="1" type="ORF">Naga_100916g1</name>
</gene>
<reference evidence="1 2" key="1">
    <citation type="journal article" date="2014" name="Mol. Plant">
        <title>Chromosome Scale Genome Assembly and Transcriptome Profiling of Nannochloropsis gaditana in Nitrogen Depletion.</title>
        <authorList>
            <person name="Corteggiani Carpinelli E."/>
            <person name="Telatin A."/>
            <person name="Vitulo N."/>
            <person name="Forcato C."/>
            <person name="D'Angelo M."/>
            <person name="Schiavon R."/>
            <person name="Vezzi A."/>
            <person name="Giacometti G.M."/>
            <person name="Morosinotto T."/>
            <person name="Valle G."/>
        </authorList>
    </citation>
    <scope>NUCLEOTIDE SEQUENCE [LARGE SCALE GENOMIC DNA]</scope>
    <source>
        <strain evidence="1 2">B-31</strain>
    </source>
</reference>
<accession>W7T6S3</accession>
<dbReference type="Proteomes" id="UP000019335">
    <property type="component" value="Unassembled WGS sequence"/>
</dbReference>
<evidence type="ECO:0000313" key="1">
    <source>
        <dbReference type="EMBL" id="EWM22187.1"/>
    </source>
</evidence>
<sequence>MSPPPSVRAQAGRGLWDRALSGRVRRDDGINHQSVGGEKMTDGAAWAVQACLGSNEYNGIHARCYHSKIRGGGKGSSYVNVLHGRTSVEKRTKRKLAAA</sequence>
<protein>
    <submittedName>
        <fullName evidence="1">Uncharacterized protein</fullName>
    </submittedName>
</protein>
<comment type="caution">
    <text evidence="1">The sequence shown here is derived from an EMBL/GenBank/DDBJ whole genome shotgun (WGS) entry which is preliminary data.</text>
</comment>
<keyword evidence="2" id="KW-1185">Reference proteome</keyword>
<proteinExistence type="predicted"/>